<organism evidence="1 2">
    <name type="scientific">Arsenicibacter rosenii</name>
    <dbReference type="NCBI Taxonomy" id="1750698"/>
    <lineage>
        <taxon>Bacteria</taxon>
        <taxon>Pseudomonadati</taxon>
        <taxon>Bacteroidota</taxon>
        <taxon>Cytophagia</taxon>
        <taxon>Cytophagales</taxon>
        <taxon>Spirosomataceae</taxon>
        <taxon>Arsenicibacter</taxon>
    </lineage>
</organism>
<dbReference type="EMBL" id="MORL01000007">
    <property type="protein sequence ID" value="OIN58329.1"/>
    <property type="molecule type" value="Genomic_DNA"/>
</dbReference>
<dbReference type="AlphaFoldDB" id="A0A1S2VHW7"/>
<evidence type="ECO:0000313" key="1">
    <source>
        <dbReference type="EMBL" id="OIN58329.1"/>
    </source>
</evidence>
<protein>
    <recommendedName>
        <fullName evidence="3">Outer membrane protein beta-barrel domain-containing protein</fullName>
    </recommendedName>
</protein>
<evidence type="ECO:0008006" key="3">
    <source>
        <dbReference type="Google" id="ProtNLM"/>
    </source>
</evidence>
<name>A0A1S2VHW7_9BACT</name>
<gene>
    <name evidence="1" type="ORF">BLX24_15150</name>
</gene>
<accession>A0A1S2VHW7</accession>
<reference evidence="1 2" key="1">
    <citation type="submission" date="2016-10" db="EMBL/GenBank/DDBJ databases">
        <title>Arsenicibacter rosenii gen. nov., sp. nov., an efficient arsenic-methylating bacterium isolated from an arsenic-contaminated paddy soil.</title>
        <authorList>
            <person name="Huang K."/>
        </authorList>
    </citation>
    <scope>NUCLEOTIDE SEQUENCE [LARGE SCALE GENOMIC DNA]</scope>
    <source>
        <strain evidence="1 2">SM-1</strain>
    </source>
</reference>
<sequence length="260" mass="28454">MDKEHTLSMKTLPFTFTLLLVTAHLAFGQDIRRLSRGTSEQIVTIQLGIEPVQLSSINQALAKAGYGSLAPNARVLRFSQETGPEKSRFRLLTSIGVALPGAGTSTEDSRSNRLNSFSYVLNLGAGYQLIRTSQWNLMPHINGELLNYQLRIYQDLSQQNPTLNAVLTNPGAMQQATLRTSAGALLFGLRGHYRYTYAQSDIECLRMKKSVVIGFDAGYRLSSRTASLTGVRDGAWANFSGWYAGIQIGFGLKTQAAAGK</sequence>
<evidence type="ECO:0000313" key="2">
    <source>
        <dbReference type="Proteomes" id="UP000181790"/>
    </source>
</evidence>
<proteinExistence type="predicted"/>
<dbReference type="Proteomes" id="UP000181790">
    <property type="component" value="Unassembled WGS sequence"/>
</dbReference>
<comment type="caution">
    <text evidence="1">The sequence shown here is derived from an EMBL/GenBank/DDBJ whole genome shotgun (WGS) entry which is preliminary data.</text>
</comment>
<keyword evidence="2" id="KW-1185">Reference proteome</keyword>